<gene>
    <name evidence="1" type="ORF">BN85408030</name>
</gene>
<dbReference type="RefSeq" id="WP_026659308.1">
    <property type="nucleotide sequence ID" value="NC_022538.1"/>
</dbReference>
<dbReference type="OrthoDB" id="85592at2"/>
<reference evidence="1 2" key="1">
    <citation type="journal article" date="2013" name="J. Mol. Microbiol. Biotechnol.">
        <title>Analysis of the Complete Genomes of Acholeplasma brassicae , A. palmae and A. laidlawii and Their Comparison to the Obligate Parasites from ' Candidatus Phytoplasma'.</title>
        <authorList>
            <person name="Kube M."/>
            <person name="Siewert C."/>
            <person name="Migdoll A.M."/>
            <person name="Duduk B."/>
            <person name="Holz S."/>
            <person name="Rabus R."/>
            <person name="Seemuller E."/>
            <person name="Mitrovic J."/>
            <person name="Muller I."/>
            <person name="Buttner C."/>
            <person name="Reinhardt R."/>
        </authorList>
    </citation>
    <scope>NUCLEOTIDE SEQUENCE [LARGE SCALE GENOMIC DNA]</scope>
    <source>
        <strain evidence="1 2">J233</strain>
    </source>
</reference>
<dbReference type="Proteomes" id="UP000032740">
    <property type="component" value="Chromosome"/>
</dbReference>
<dbReference type="HOGENOM" id="CLU_1850769_0_0_14"/>
<evidence type="ECO:0000313" key="1">
    <source>
        <dbReference type="EMBL" id="CCV64380.1"/>
    </source>
</evidence>
<dbReference type="PANTHER" id="PTHR33408">
    <property type="entry name" value="TRANSPOSASE"/>
    <property type="match status" value="1"/>
</dbReference>
<sequence length="137" mass="16615">MFGIYFSIYDVYEIEYLKKIEDFLVIEAEKALVEFKYGKGQRKTALQKYYEHINKYLTKLVEYQNHLETIGLSRNSYSRTDKDATFMHMKEDHMRNSQLKSGYNIQIGVSDEYILHLDIFNDRNDYNTLYSIYKYFF</sequence>
<protein>
    <submittedName>
        <fullName evidence="1">Transposase</fullName>
    </submittedName>
</protein>
<dbReference type="KEGG" id="apal:BN85408030"/>
<evidence type="ECO:0000313" key="2">
    <source>
        <dbReference type="Proteomes" id="UP000032740"/>
    </source>
</evidence>
<dbReference type="PANTHER" id="PTHR33408:SF2">
    <property type="entry name" value="TRANSPOSASE DDE DOMAIN-CONTAINING PROTEIN"/>
    <property type="match status" value="1"/>
</dbReference>
<accession>U4KQ02</accession>
<dbReference type="STRING" id="1318466.BN85408030"/>
<dbReference type="AlphaFoldDB" id="U4KQ02"/>
<keyword evidence="2" id="KW-1185">Reference proteome</keyword>
<organism evidence="1 2">
    <name type="scientific">Alteracholeplasma palmae (strain ATCC 49389 / J233)</name>
    <name type="common">Acholeplasma palmae</name>
    <dbReference type="NCBI Taxonomy" id="1318466"/>
    <lineage>
        <taxon>Bacteria</taxon>
        <taxon>Bacillati</taxon>
        <taxon>Mycoplasmatota</taxon>
        <taxon>Mollicutes</taxon>
        <taxon>Acholeplasmatales</taxon>
        <taxon>Acholeplasmataceae</taxon>
        <taxon>Acholeplasma</taxon>
    </lineage>
</organism>
<proteinExistence type="predicted"/>
<name>U4KQ02_ALTPJ</name>
<dbReference type="EMBL" id="FO681347">
    <property type="protein sequence ID" value="CCV64380.1"/>
    <property type="molecule type" value="Genomic_DNA"/>
</dbReference>